<reference evidence="1" key="1">
    <citation type="submission" date="2021-05" db="EMBL/GenBank/DDBJ databases">
        <authorList>
            <person name="Alioto T."/>
            <person name="Alioto T."/>
            <person name="Gomez Garrido J."/>
        </authorList>
    </citation>
    <scope>NUCLEOTIDE SEQUENCE</scope>
</reference>
<dbReference type="EMBL" id="HBUE01292929">
    <property type="protein sequence ID" value="CAG6574920.1"/>
    <property type="molecule type" value="Transcribed_RNA"/>
</dbReference>
<accession>A0A8D8JMB7</accession>
<dbReference type="EMBL" id="HBUE01063774">
    <property type="protein sequence ID" value="CAG6469754.1"/>
    <property type="molecule type" value="Transcribed_RNA"/>
</dbReference>
<proteinExistence type="predicted"/>
<dbReference type="EMBL" id="HBUE01187165">
    <property type="protein sequence ID" value="CAG6523261.1"/>
    <property type="molecule type" value="Transcribed_RNA"/>
</dbReference>
<dbReference type="EMBL" id="HBUE01187168">
    <property type="protein sequence ID" value="CAG6523268.1"/>
    <property type="molecule type" value="Transcribed_RNA"/>
</dbReference>
<sequence>MGKQQLSVLGGVLLEVAHVRRTVPAMEGTLDSTALPAVPDASVGQLCAHGIRFGHQEQRRTSQQVRVEHLAGPDVVRRRRLVKCFHVVEHVLAQSTLQRGILWKQRPRDSLWDLRNVGPAVPHLALDAIQDDLMVGEIPRNPHQALAPQISAHGEPVKDEPVLELVVLQ</sequence>
<dbReference type="EMBL" id="HBUE01063772">
    <property type="protein sequence ID" value="CAG6469750.1"/>
    <property type="molecule type" value="Transcribed_RNA"/>
</dbReference>
<evidence type="ECO:0000313" key="1">
    <source>
        <dbReference type="EMBL" id="CAG6574924.1"/>
    </source>
</evidence>
<organism evidence="1">
    <name type="scientific">Culex pipiens</name>
    <name type="common">House mosquito</name>
    <dbReference type="NCBI Taxonomy" id="7175"/>
    <lineage>
        <taxon>Eukaryota</taxon>
        <taxon>Metazoa</taxon>
        <taxon>Ecdysozoa</taxon>
        <taxon>Arthropoda</taxon>
        <taxon>Hexapoda</taxon>
        <taxon>Insecta</taxon>
        <taxon>Pterygota</taxon>
        <taxon>Neoptera</taxon>
        <taxon>Endopterygota</taxon>
        <taxon>Diptera</taxon>
        <taxon>Nematocera</taxon>
        <taxon>Culicoidea</taxon>
        <taxon>Culicidae</taxon>
        <taxon>Culicinae</taxon>
        <taxon>Culicini</taxon>
        <taxon>Culex</taxon>
        <taxon>Culex</taxon>
    </lineage>
</organism>
<dbReference type="AlphaFoldDB" id="A0A8D8JMB7"/>
<name>A0A8D8JMB7_CULPI</name>
<protein>
    <submittedName>
        <fullName evidence="1">(northern house mosquito) hypothetical protein</fullName>
    </submittedName>
</protein>
<dbReference type="EMBL" id="HBUE01187166">
    <property type="protein sequence ID" value="CAG6523264.1"/>
    <property type="molecule type" value="Transcribed_RNA"/>
</dbReference>
<dbReference type="EMBL" id="HBUE01292931">
    <property type="protein sequence ID" value="CAG6574924.1"/>
    <property type="molecule type" value="Transcribed_RNA"/>
</dbReference>
<dbReference type="EMBL" id="HBUE01292928">
    <property type="protein sequence ID" value="CAG6574917.1"/>
    <property type="molecule type" value="Transcribed_RNA"/>
</dbReference>